<dbReference type="Gene3D" id="3.30.310.210">
    <property type="match status" value="1"/>
</dbReference>
<keyword evidence="2" id="KW-0694">RNA-binding</keyword>
<dbReference type="Pfam" id="PF00013">
    <property type="entry name" value="KH_1"/>
    <property type="match status" value="2"/>
</dbReference>
<dbReference type="CDD" id="cd00105">
    <property type="entry name" value="KH-I"/>
    <property type="match status" value="1"/>
</dbReference>
<dbReference type="PANTHER" id="PTHR10288">
    <property type="entry name" value="KH DOMAIN CONTAINING RNA BINDING PROTEIN"/>
    <property type="match status" value="1"/>
</dbReference>
<dbReference type="InterPro" id="IPR004087">
    <property type="entry name" value="KH_dom"/>
</dbReference>
<evidence type="ECO:0000256" key="2">
    <source>
        <dbReference type="PROSITE-ProRule" id="PRU00117"/>
    </source>
</evidence>
<feature type="compositionally biased region" description="Basic and acidic residues" evidence="3">
    <location>
        <begin position="21"/>
        <end position="31"/>
    </location>
</feature>
<evidence type="ECO:0000313" key="6">
    <source>
        <dbReference type="Proteomes" id="UP000591131"/>
    </source>
</evidence>
<dbReference type="PROSITE" id="PS50084">
    <property type="entry name" value="KH_TYPE_1"/>
    <property type="match status" value="2"/>
</dbReference>
<accession>A0A7J6LVK8</accession>
<dbReference type="EMBL" id="JAAPAO010000329">
    <property type="protein sequence ID" value="KAF4663020.1"/>
    <property type="molecule type" value="Genomic_DNA"/>
</dbReference>
<reference evidence="5 6" key="1">
    <citation type="submission" date="2020-04" db="EMBL/GenBank/DDBJ databases">
        <title>Perkinsus chesapeaki whole genome sequence.</title>
        <authorList>
            <person name="Bogema D.R."/>
        </authorList>
    </citation>
    <scope>NUCLEOTIDE SEQUENCE [LARGE SCALE GENOMIC DNA]</scope>
    <source>
        <strain evidence="5">ATCC PRA-425</strain>
    </source>
</reference>
<evidence type="ECO:0000256" key="1">
    <source>
        <dbReference type="ARBA" id="ARBA00022737"/>
    </source>
</evidence>
<keyword evidence="6" id="KW-1185">Reference proteome</keyword>
<dbReference type="Proteomes" id="UP000591131">
    <property type="component" value="Unassembled WGS sequence"/>
</dbReference>
<dbReference type="AlphaFoldDB" id="A0A7J6LVK8"/>
<dbReference type="InterPro" id="IPR036612">
    <property type="entry name" value="KH_dom_type_1_sf"/>
</dbReference>
<feature type="region of interest" description="Disordered" evidence="3">
    <location>
        <begin position="1"/>
        <end position="51"/>
    </location>
</feature>
<sequence length="238" mass="26142">MSTTFPLLPSSPPITAATTAEKPRVGADHESSLSPTVLSTNRQQPRPLSPSTTGRIPVLFLLSVDNVGRLIGKQGRIINQIREAWPGASLVVHESETPSAIHAQRERIVAVRAQIREGEEPSQEEMKRSIDMVMAGVCRRLCLPDDDFDPQQVEREVFRVDPKVSSDTFCICLLIPGSTLPGMIGHEGQTVRSLQSDTGCIIQFVTEPVIGTPNFRRCRICCVFGKLMLIATSIRDRG</sequence>
<proteinExistence type="predicted"/>
<evidence type="ECO:0000256" key="3">
    <source>
        <dbReference type="SAM" id="MobiDB-lite"/>
    </source>
</evidence>
<organism evidence="5 6">
    <name type="scientific">Perkinsus chesapeaki</name>
    <name type="common">Clam parasite</name>
    <name type="synonym">Perkinsus andrewsi</name>
    <dbReference type="NCBI Taxonomy" id="330153"/>
    <lineage>
        <taxon>Eukaryota</taxon>
        <taxon>Sar</taxon>
        <taxon>Alveolata</taxon>
        <taxon>Perkinsozoa</taxon>
        <taxon>Perkinsea</taxon>
        <taxon>Perkinsida</taxon>
        <taxon>Perkinsidae</taxon>
        <taxon>Perkinsus</taxon>
    </lineage>
</organism>
<name>A0A7J6LVK8_PERCH</name>
<dbReference type="GO" id="GO:0003723">
    <property type="term" value="F:RNA binding"/>
    <property type="evidence" value="ECO:0007669"/>
    <property type="project" value="UniProtKB-UniRule"/>
</dbReference>
<protein>
    <recommendedName>
        <fullName evidence="4">K Homology domain-containing protein</fullName>
    </recommendedName>
</protein>
<feature type="domain" description="K Homology" evidence="4">
    <location>
        <begin position="167"/>
        <end position="235"/>
    </location>
</feature>
<dbReference type="SUPFAM" id="SSF54791">
    <property type="entry name" value="Eukaryotic type KH-domain (KH-domain type I)"/>
    <property type="match status" value="2"/>
</dbReference>
<evidence type="ECO:0000313" key="5">
    <source>
        <dbReference type="EMBL" id="KAF4663020.1"/>
    </source>
</evidence>
<gene>
    <name evidence="5" type="ORF">FOL47_005926</name>
</gene>
<dbReference type="InterPro" id="IPR004088">
    <property type="entry name" value="KH_dom_type_1"/>
</dbReference>
<keyword evidence="1" id="KW-0677">Repeat</keyword>
<feature type="non-terminal residue" evidence="5">
    <location>
        <position position="1"/>
    </location>
</feature>
<comment type="caution">
    <text evidence="5">The sequence shown here is derived from an EMBL/GenBank/DDBJ whole genome shotgun (WGS) entry which is preliminary data.</text>
</comment>
<feature type="compositionally biased region" description="Polar residues" evidence="3">
    <location>
        <begin position="32"/>
        <end position="51"/>
    </location>
</feature>
<dbReference type="SMART" id="SM00322">
    <property type="entry name" value="KH"/>
    <property type="match status" value="2"/>
</dbReference>
<evidence type="ECO:0000259" key="4">
    <source>
        <dbReference type="SMART" id="SM00322"/>
    </source>
</evidence>
<feature type="domain" description="K Homology" evidence="4">
    <location>
        <begin position="54"/>
        <end position="120"/>
    </location>
</feature>